<organism evidence="12 13">
    <name type="scientific">Photobacterium sanguinicancri</name>
    <dbReference type="NCBI Taxonomy" id="875932"/>
    <lineage>
        <taxon>Bacteria</taxon>
        <taxon>Pseudomonadati</taxon>
        <taxon>Pseudomonadota</taxon>
        <taxon>Gammaproteobacteria</taxon>
        <taxon>Vibrionales</taxon>
        <taxon>Vibrionaceae</taxon>
        <taxon>Photobacterium</taxon>
    </lineage>
</organism>
<dbReference type="EMBL" id="NOIF01000018">
    <property type="protein sequence ID" value="OZS45056.1"/>
    <property type="molecule type" value="Genomic_DNA"/>
</dbReference>
<feature type="domain" description="GGDEF" evidence="11">
    <location>
        <begin position="473"/>
        <end position="603"/>
    </location>
</feature>
<evidence type="ECO:0000256" key="8">
    <source>
        <dbReference type="ARBA" id="ARBA00034247"/>
    </source>
</evidence>
<gene>
    <name evidence="12" type="ORF">ASV53_04990</name>
</gene>
<name>A0ABX4G1J3_9GAMM</name>
<dbReference type="Gene3D" id="6.10.340.10">
    <property type="match status" value="1"/>
</dbReference>
<dbReference type="PANTHER" id="PTHR45138">
    <property type="entry name" value="REGULATORY COMPONENTS OF SENSORY TRANSDUCTION SYSTEM"/>
    <property type="match status" value="1"/>
</dbReference>
<dbReference type="Pfam" id="PF00990">
    <property type="entry name" value="GGDEF"/>
    <property type="match status" value="1"/>
</dbReference>
<evidence type="ECO:0000256" key="3">
    <source>
        <dbReference type="ARBA" id="ARBA00012528"/>
    </source>
</evidence>
<reference evidence="12 13" key="1">
    <citation type="journal article" date="2016" name="Antonie Van Leeuwenhoek">
        <title>Photobacterium sanguinicancri sp. nov. isolated from marine animals.</title>
        <authorList>
            <person name="Gomez-Gil B."/>
            <person name="Roque A."/>
            <person name="Rotllant G."/>
            <person name="Romalde J.L."/>
            <person name="Doce A."/>
            <person name="Eggermont M."/>
            <person name="Defoirdt T."/>
        </authorList>
    </citation>
    <scope>NUCLEOTIDE SEQUENCE [LARGE SCALE GENOMIC DNA]</scope>
    <source>
        <strain evidence="12 13">CAIM 1827</strain>
    </source>
</reference>
<keyword evidence="4" id="KW-1003">Cell membrane</keyword>
<evidence type="ECO:0000313" key="12">
    <source>
        <dbReference type="EMBL" id="OZS45056.1"/>
    </source>
</evidence>
<dbReference type="CDD" id="cd12913">
    <property type="entry name" value="PDC1_MCP_like"/>
    <property type="match status" value="1"/>
</dbReference>
<dbReference type="InterPro" id="IPR003660">
    <property type="entry name" value="HAMP_dom"/>
</dbReference>
<dbReference type="NCBIfam" id="TIGR00254">
    <property type="entry name" value="GGDEF"/>
    <property type="match status" value="1"/>
</dbReference>
<evidence type="ECO:0000313" key="13">
    <source>
        <dbReference type="Proteomes" id="UP000215999"/>
    </source>
</evidence>
<dbReference type="SMART" id="SM00304">
    <property type="entry name" value="HAMP"/>
    <property type="match status" value="1"/>
</dbReference>
<evidence type="ECO:0000256" key="2">
    <source>
        <dbReference type="ARBA" id="ARBA00004651"/>
    </source>
</evidence>
<dbReference type="SUPFAM" id="SSF55073">
    <property type="entry name" value="Nucleotide cyclase"/>
    <property type="match status" value="1"/>
</dbReference>
<evidence type="ECO:0000259" key="10">
    <source>
        <dbReference type="PROSITE" id="PS50885"/>
    </source>
</evidence>
<evidence type="ECO:0000256" key="5">
    <source>
        <dbReference type="ARBA" id="ARBA00022692"/>
    </source>
</evidence>
<evidence type="ECO:0000256" key="7">
    <source>
        <dbReference type="ARBA" id="ARBA00023136"/>
    </source>
</evidence>
<feature type="domain" description="HAMP" evidence="10">
    <location>
        <begin position="351"/>
        <end position="403"/>
    </location>
</feature>
<dbReference type="SUPFAM" id="SSF103190">
    <property type="entry name" value="Sensory domain-like"/>
    <property type="match status" value="1"/>
</dbReference>
<dbReference type="CDD" id="cd06225">
    <property type="entry name" value="HAMP"/>
    <property type="match status" value="1"/>
</dbReference>
<dbReference type="SUPFAM" id="SSF158472">
    <property type="entry name" value="HAMP domain-like"/>
    <property type="match status" value="1"/>
</dbReference>
<keyword evidence="7 9" id="KW-0472">Membrane</keyword>
<dbReference type="InterPro" id="IPR050469">
    <property type="entry name" value="Diguanylate_Cyclase"/>
</dbReference>
<accession>A0ABX4G1J3</accession>
<dbReference type="Pfam" id="PF00672">
    <property type="entry name" value="HAMP"/>
    <property type="match status" value="1"/>
</dbReference>
<dbReference type="InterPro" id="IPR043128">
    <property type="entry name" value="Rev_trsase/Diguanyl_cyclase"/>
</dbReference>
<evidence type="ECO:0000256" key="9">
    <source>
        <dbReference type="SAM" id="Phobius"/>
    </source>
</evidence>
<keyword evidence="13" id="KW-1185">Reference proteome</keyword>
<dbReference type="InterPro" id="IPR029787">
    <property type="entry name" value="Nucleotide_cyclase"/>
</dbReference>
<dbReference type="RefSeq" id="WP_094956313.1">
    <property type="nucleotide sequence ID" value="NZ_NOIF01000018.1"/>
</dbReference>
<dbReference type="EC" id="2.7.7.65" evidence="3"/>
<evidence type="ECO:0000256" key="4">
    <source>
        <dbReference type="ARBA" id="ARBA00022475"/>
    </source>
</evidence>
<dbReference type="Proteomes" id="UP000215999">
    <property type="component" value="Unassembled WGS sequence"/>
</dbReference>
<dbReference type="CDD" id="cd01949">
    <property type="entry name" value="GGDEF"/>
    <property type="match status" value="1"/>
</dbReference>
<dbReference type="PROSITE" id="PS50885">
    <property type="entry name" value="HAMP"/>
    <property type="match status" value="1"/>
</dbReference>
<proteinExistence type="predicted"/>
<dbReference type="SMART" id="SM00267">
    <property type="entry name" value="GGDEF"/>
    <property type="match status" value="1"/>
</dbReference>
<feature type="transmembrane region" description="Helical" evidence="9">
    <location>
        <begin position="329"/>
        <end position="346"/>
    </location>
</feature>
<dbReference type="InterPro" id="IPR000160">
    <property type="entry name" value="GGDEF_dom"/>
</dbReference>
<keyword evidence="5 9" id="KW-0812">Transmembrane</keyword>
<dbReference type="Gene3D" id="3.30.450.20">
    <property type="entry name" value="PAS domain"/>
    <property type="match status" value="2"/>
</dbReference>
<evidence type="ECO:0000256" key="1">
    <source>
        <dbReference type="ARBA" id="ARBA00004533"/>
    </source>
</evidence>
<evidence type="ECO:0000256" key="6">
    <source>
        <dbReference type="ARBA" id="ARBA00022989"/>
    </source>
</evidence>
<feature type="transmembrane region" description="Helical" evidence="9">
    <location>
        <begin position="12"/>
        <end position="33"/>
    </location>
</feature>
<evidence type="ECO:0000259" key="11">
    <source>
        <dbReference type="PROSITE" id="PS50887"/>
    </source>
</evidence>
<comment type="caution">
    <text evidence="12">The sequence shown here is derived from an EMBL/GenBank/DDBJ whole genome shotgun (WGS) entry which is preliminary data.</text>
</comment>
<dbReference type="InterPro" id="IPR033479">
    <property type="entry name" value="dCache_1"/>
</dbReference>
<dbReference type="PANTHER" id="PTHR45138:SF9">
    <property type="entry name" value="DIGUANYLATE CYCLASE DGCM-RELATED"/>
    <property type="match status" value="1"/>
</dbReference>
<keyword evidence="6 9" id="KW-1133">Transmembrane helix</keyword>
<comment type="subcellular location">
    <subcellularLocation>
        <location evidence="1">Cell inner membrane</location>
    </subcellularLocation>
    <subcellularLocation>
        <location evidence="2">Cell membrane</location>
        <topology evidence="2">Multi-pass membrane protein</topology>
    </subcellularLocation>
</comment>
<dbReference type="Gene3D" id="3.30.70.270">
    <property type="match status" value="1"/>
</dbReference>
<sequence>MVKLNTKNLGFRIQLTLSIFVLLTAIPIGLMWYSSSEQILQNSVQQLFRQSNQVITSHLDDFFDEAHLVYQHQITEQQSLPAVVKQRDNLLKYLANVLAHHDEIDYFYFASADGHLLSLGRDEFGNFVRIESDHDQAGPTTSYSTDSAGIGTEVINTNAHFDPRTRQWFQQAVKSKGPVWSDIYPGAIENVLGVSLANALYDNNGNFLGVWGLDLTLSTLEHELQKNILSPNSRILLISDQGAIIASSDKGLPALMNLGTPLTPIVNIIWENIYGTPPSNTIEVNQYPLQNSTWMSAHTKYKLGEDRYLTILLISPICDFIGEFINAKYYAMFFTIIAMLLAMVFGSQGTRYILKPINQLQATVKRITLGQWSSRTQLDREDELGELSRSFDNMAEHLQETICQLKDEQKETTRLNNLLAYNNQELERKVQDRTSELQSANVQLQLLANFDPLTQIANRRHFWQLFEQRSKNNTGWLMVLDLDNFKSINDTYGHLAGDRVLQHFCSVCQSCIGTHALFGRIGGEEFALYVNDHDVLNIHRYAQQLLACVRNTPITLDGNSIQITTSIGVTHSTLDKKNVYAEADKMLFKAKTAGKDRVIFLSETSPQS</sequence>
<protein>
    <recommendedName>
        <fullName evidence="3">diguanylate cyclase</fullName>
        <ecNumber evidence="3">2.7.7.65</ecNumber>
    </recommendedName>
</protein>
<dbReference type="PROSITE" id="PS50887">
    <property type="entry name" value="GGDEF"/>
    <property type="match status" value="1"/>
</dbReference>
<dbReference type="InterPro" id="IPR029151">
    <property type="entry name" value="Sensor-like_sf"/>
</dbReference>
<comment type="catalytic activity">
    <reaction evidence="8">
        <text>2 GTP = 3',3'-c-di-GMP + 2 diphosphate</text>
        <dbReference type="Rhea" id="RHEA:24898"/>
        <dbReference type="ChEBI" id="CHEBI:33019"/>
        <dbReference type="ChEBI" id="CHEBI:37565"/>
        <dbReference type="ChEBI" id="CHEBI:58805"/>
        <dbReference type="EC" id="2.7.7.65"/>
    </reaction>
</comment>
<dbReference type="Pfam" id="PF02743">
    <property type="entry name" value="dCache_1"/>
    <property type="match status" value="1"/>
</dbReference>